<comment type="caution">
    <text evidence="5">The sequence shown here is derived from an EMBL/GenBank/DDBJ whole genome shotgun (WGS) entry which is preliminary data.</text>
</comment>
<evidence type="ECO:0000256" key="3">
    <source>
        <dbReference type="ARBA" id="ARBA00023002"/>
    </source>
</evidence>
<evidence type="ECO:0000259" key="4">
    <source>
        <dbReference type="SMART" id="SM00822"/>
    </source>
</evidence>
<organism evidence="5 6">
    <name type="scientific">Rhypophila decipiens</name>
    <dbReference type="NCBI Taxonomy" id="261697"/>
    <lineage>
        <taxon>Eukaryota</taxon>
        <taxon>Fungi</taxon>
        <taxon>Dikarya</taxon>
        <taxon>Ascomycota</taxon>
        <taxon>Pezizomycotina</taxon>
        <taxon>Sordariomycetes</taxon>
        <taxon>Sordariomycetidae</taxon>
        <taxon>Sordariales</taxon>
        <taxon>Naviculisporaceae</taxon>
        <taxon>Rhypophila</taxon>
    </lineage>
</organism>
<keyword evidence="6" id="KW-1185">Reference proteome</keyword>
<evidence type="ECO:0000313" key="6">
    <source>
        <dbReference type="Proteomes" id="UP001301769"/>
    </source>
</evidence>
<dbReference type="InterPro" id="IPR057326">
    <property type="entry name" value="KR_dom"/>
</dbReference>
<gene>
    <name evidence="5" type="ORF">QBC37DRAFT_429666</name>
</gene>
<dbReference type="PANTHER" id="PTHR43008">
    <property type="entry name" value="BENZIL REDUCTASE"/>
    <property type="match status" value="1"/>
</dbReference>
<name>A0AAN6Y261_9PEZI</name>
<dbReference type="EMBL" id="MU858191">
    <property type="protein sequence ID" value="KAK4209870.1"/>
    <property type="molecule type" value="Genomic_DNA"/>
</dbReference>
<dbReference type="PRINTS" id="PR00081">
    <property type="entry name" value="GDHRDH"/>
</dbReference>
<comment type="similarity">
    <text evidence="1">Belongs to the short-chain dehydrogenases/reductases (SDR) family.</text>
</comment>
<dbReference type="PROSITE" id="PS00061">
    <property type="entry name" value="ADH_SHORT"/>
    <property type="match status" value="1"/>
</dbReference>
<dbReference type="Gene3D" id="3.40.50.720">
    <property type="entry name" value="NAD(P)-binding Rossmann-like Domain"/>
    <property type="match status" value="1"/>
</dbReference>
<dbReference type="Proteomes" id="UP001301769">
    <property type="component" value="Unassembled WGS sequence"/>
</dbReference>
<dbReference type="InterPro" id="IPR002347">
    <property type="entry name" value="SDR_fam"/>
</dbReference>
<dbReference type="InterPro" id="IPR020904">
    <property type="entry name" value="Sc_DH/Rdtase_CS"/>
</dbReference>
<dbReference type="GO" id="GO:0050664">
    <property type="term" value="F:oxidoreductase activity, acting on NAD(P)H, oxygen as acceptor"/>
    <property type="evidence" value="ECO:0007669"/>
    <property type="project" value="TreeGrafter"/>
</dbReference>
<proteinExistence type="inferred from homology"/>
<evidence type="ECO:0000256" key="2">
    <source>
        <dbReference type="ARBA" id="ARBA00022857"/>
    </source>
</evidence>
<feature type="domain" description="Ketoreductase" evidence="4">
    <location>
        <begin position="4"/>
        <end position="177"/>
    </location>
</feature>
<keyword evidence="2" id="KW-0521">NADP</keyword>
<protein>
    <recommendedName>
        <fullName evidence="4">Ketoreductase domain-containing protein</fullName>
    </recommendedName>
</protein>
<sequence length="252" mass="27224">MPSKVIIVTGASRGIGLAIATYLLKESHKVVLVSRSENELQKIKDEFPSQVVYLAIDLTVPEAASRVTELAIQSYGRIDGIVINHGVLSPIARISDVSVQELKALFDANFFSAVAIAKEVIPHLRASKGRIIFTSSGAALKGYAAWGAYGSSKAALHSLAQHIAVEEDIVAVSISPGRVNTDMQKEIREKGSTAMAEKDYAGFVTAFDEGKLNKPEWPAEVMARLSLEAKPELSGKYLVWNAPELAEYRALS</sequence>
<reference evidence="5" key="1">
    <citation type="journal article" date="2023" name="Mol. Phylogenet. Evol.">
        <title>Genome-scale phylogeny and comparative genomics of the fungal order Sordariales.</title>
        <authorList>
            <person name="Hensen N."/>
            <person name="Bonometti L."/>
            <person name="Westerberg I."/>
            <person name="Brannstrom I.O."/>
            <person name="Guillou S."/>
            <person name="Cros-Aarteil S."/>
            <person name="Calhoun S."/>
            <person name="Haridas S."/>
            <person name="Kuo A."/>
            <person name="Mondo S."/>
            <person name="Pangilinan J."/>
            <person name="Riley R."/>
            <person name="LaButti K."/>
            <person name="Andreopoulos B."/>
            <person name="Lipzen A."/>
            <person name="Chen C."/>
            <person name="Yan M."/>
            <person name="Daum C."/>
            <person name="Ng V."/>
            <person name="Clum A."/>
            <person name="Steindorff A."/>
            <person name="Ohm R.A."/>
            <person name="Martin F."/>
            <person name="Silar P."/>
            <person name="Natvig D.O."/>
            <person name="Lalanne C."/>
            <person name="Gautier V."/>
            <person name="Ament-Velasquez S.L."/>
            <person name="Kruys A."/>
            <person name="Hutchinson M.I."/>
            <person name="Powell A.J."/>
            <person name="Barry K."/>
            <person name="Miller A.N."/>
            <person name="Grigoriev I.V."/>
            <person name="Debuchy R."/>
            <person name="Gladieux P."/>
            <person name="Hiltunen Thoren M."/>
            <person name="Johannesson H."/>
        </authorList>
    </citation>
    <scope>NUCLEOTIDE SEQUENCE</scope>
    <source>
        <strain evidence="5">PSN293</strain>
    </source>
</reference>
<dbReference type="Pfam" id="PF00106">
    <property type="entry name" value="adh_short"/>
    <property type="match status" value="1"/>
</dbReference>
<keyword evidence="3" id="KW-0560">Oxidoreductase</keyword>
<dbReference type="SUPFAM" id="SSF51735">
    <property type="entry name" value="NAD(P)-binding Rossmann-fold domains"/>
    <property type="match status" value="1"/>
</dbReference>
<accession>A0AAN6Y261</accession>
<dbReference type="AlphaFoldDB" id="A0AAN6Y261"/>
<dbReference type="SMART" id="SM00822">
    <property type="entry name" value="PKS_KR"/>
    <property type="match status" value="1"/>
</dbReference>
<dbReference type="FunFam" id="3.40.50.720:FF:000281">
    <property type="entry name" value="Uncharacterized oxidoreductase YIR035C"/>
    <property type="match status" value="1"/>
</dbReference>
<evidence type="ECO:0000313" key="5">
    <source>
        <dbReference type="EMBL" id="KAK4209870.1"/>
    </source>
</evidence>
<dbReference type="PANTHER" id="PTHR43008:SF8">
    <property type="entry name" value="BENZIL REDUCTASE ((S)-BENZOIN FORMING) IRC24"/>
    <property type="match status" value="1"/>
</dbReference>
<evidence type="ECO:0000256" key="1">
    <source>
        <dbReference type="ARBA" id="ARBA00006484"/>
    </source>
</evidence>
<dbReference type="InterPro" id="IPR036291">
    <property type="entry name" value="NAD(P)-bd_dom_sf"/>
</dbReference>
<reference evidence="5" key="2">
    <citation type="submission" date="2023-05" db="EMBL/GenBank/DDBJ databases">
        <authorList>
            <consortium name="Lawrence Berkeley National Laboratory"/>
            <person name="Steindorff A."/>
            <person name="Hensen N."/>
            <person name="Bonometti L."/>
            <person name="Westerberg I."/>
            <person name="Brannstrom I.O."/>
            <person name="Guillou S."/>
            <person name="Cros-Aarteil S."/>
            <person name="Calhoun S."/>
            <person name="Haridas S."/>
            <person name="Kuo A."/>
            <person name="Mondo S."/>
            <person name="Pangilinan J."/>
            <person name="Riley R."/>
            <person name="Labutti K."/>
            <person name="Andreopoulos B."/>
            <person name="Lipzen A."/>
            <person name="Chen C."/>
            <person name="Yanf M."/>
            <person name="Daum C."/>
            <person name="Ng V."/>
            <person name="Clum A."/>
            <person name="Ohm R."/>
            <person name="Martin F."/>
            <person name="Silar P."/>
            <person name="Natvig D."/>
            <person name="Lalanne C."/>
            <person name="Gautier V."/>
            <person name="Ament-Velasquez S.L."/>
            <person name="Kruys A."/>
            <person name="Hutchinson M.I."/>
            <person name="Powell A.J."/>
            <person name="Barry K."/>
            <person name="Miller A.N."/>
            <person name="Grigoriev I.V."/>
            <person name="Debuchy R."/>
            <person name="Gladieux P."/>
            <person name="Thoren M.H."/>
            <person name="Johannesson H."/>
        </authorList>
    </citation>
    <scope>NUCLEOTIDE SEQUENCE</scope>
    <source>
        <strain evidence="5">PSN293</strain>
    </source>
</reference>